<dbReference type="Gene3D" id="3.40.50.11500">
    <property type="match status" value="1"/>
</dbReference>
<dbReference type="SMART" id="SM00801">
    <property type="entry name" value="dDENN"/>
    <property type="match status" value="1"/>
</dbReference>
<dbReference type="PANTHER" id="PTHR12296">
    <property type="entry name" value="DENN DOMAIN-CONTAINING PROTEIN 4"/>
    <property type="match status" value="1"/>
</dbReference>
<dbReference type="InterPro" id="IPR051696">
    <property type="entry name" value="DENN_Domain_GEFs"/>
</dbReference>
<dbReference type="GO" id="GO:0005085">
    <property type="term" value="F:guanyl-nucleotide exchange factor activity"/>
    <property type="evidence" value="ECO:0007669"/>
    <property type="project" value="UniProtKB-ARBA"/>
</dbReference>
<reference evidence="2 3" key="1">
    <citation type="submission" date="2024-07" db="EMBL/GenBank/DDBJ databases">
        <title>Chromosome-level genome assembly of the water stick insect Ranatra chinensis (Heteroptera: Nepidae).</title>
        <authorList>
            <person name="Liu X."/>
        </authorList>
    </citation>
    <scope>NUCLEOTIDE SEQUENCE [LARGE SCALE GENOMIC DNA]</scope>
    <source>
        <strain evidence="2">Cailab_2021Rc</strain>
        <tissue evidence="2">Muscle</tissue>
    </source>
</reference>
<dbReference type="Proteomes" id="UP001558652">
    <property type="component" value="Unassembled WGS sequence"/>
</dbReference>
<evidence type="ECO:0000259" key="1">
    <source>
        <dbReference type="PROSITE" id="PS50211"/>
    </source>
</evidence>
<dbReference type="Pfam" id="PF02141">
    <property type="entry name" value="DENN"/>
    <property type="match status" value="1"/>
</dbReference>
<keyword evidence="3" id="KW-1185">Reference proteome</keyword>
<dbReference type="EMBL" id="JBFDAA010000021">
    <property type="protein sequence ID" value="KAL1114877.1"/>
    <property type="molecule type" value="Genomic_DNA"/>
</dbReference>
<name>A0ABD0XUA4_9HEMI</name>
<proteinExistence type="predicted"/>
<evidence type="ECO:0000313" key="2">
    <source>
        <dbReference type="EMBL" id="KAL1114877.1"/>
    </source>
</evidence>
<accession>A0ABD0XUA4</accession>
<dbReference type="PANTHER" id="PTHR12296:SF16">
    <property type="entry name" value="C-MYC PROMOTER-BINDING PROTEIN"/>
    <property type="match status" value="1"/>
</dbReference>
<gene>
    <name evidence="2" type="ORF">AAG570_007701</name>
</gene>
<dbReference type="InterPro" id="IPR043153">
    <property type="entry name" value="DENN_C"/>
</dbReference>
<feature type="domain" description="UDENN" evidence="1">
    <location>
        <begin position="1"/>
        <end position="209"/>
    </location>
</feature>
<dbReference type="AlphaFoldDB" id="A0ABD0XUA4"/>
<dbReference type="SMART" id="SM00799">
    <property type="entry name" value="DENN"/>
    <property type="match status" value="1"/>
</dbReference>
<dbReference type="PROSITE" id="PS50211">
    <property type="entry name" value="DENN"/>
    <property type="match status" value="1"/>
</dbReference>
<protein>
    <recommendedName>
        <fullName evidence="1">UDENN domain-containing protein</fullName>
    </recommendedName>
</protein>
<dbReference type="InterPro" id="IPR005112">
    <property type="entry name" value="dDENN_dom"/>
</dbReference>
<dbReference type="InterPro" id="IPR001194">
    <property type="entry name" value="cDENN_dom"/>
</dbReference>
<evidence type="ECO:0000313" key="3">
    <source>
        <dbReference type="Proteomes" id="UP001558652"/>
    </source>
</evidence>
<comment type="caution">
    <text evidence="2">The sequence shown here is derived from an EMBL/GenBank/DDBJ whole genome shotgun (WGS) entry which is preliminary data.</text>
</comment>
<dbReference type="InterPro" id="IPR037516">
    <property type="entry name" value="Tripartite_DENN"/>
</dbReference>
<sequence length="285" mass="32171">MTEHKILFQSQSYTRLTEACRALTALMYPFKYTHVYIPLLPEALVEVLSTPTPFLIGIHSSLKTDFSETMEVIIAELDTGYVVVPDTVMVPLLPQPYIDDAISALTLVLQPDLISADFAFLPPPQPSLPSQVIDKRIRAVFMRMFAQLMQGYRSCLTIIRIHPKPVITFHKAGFLGERGLVDCDFTTRVLDSMFFTGFVTERGPPWRPCDHWDELYAQMPELMRQEQLNPSLIIQHIQASKSNNFIMRRLQWPESSICSNPSGVGYVVMEGGSNITLPMSEASSV</sequence>
<organism evidence="2 3">
    <name type="scientific">Ranatra chinensis</name>
    <dbReference type="NCBI Taxonomy" id="642074"/>
    <lineage>
        <taxon>Eukaryota</taxon>
        <taxon>Metazoa</taxon>
        <taxon>Ecdysozoa</taxon>
        <taxon>Arthropoda</taxon>
        <taxon>Hexapoda</taxon>
        <taxon>Insecta</taxon>
        <taxon>Pterygota</taxon>
        <taxon>Neoptera</taxon>
        <taxon>Paraneoptera</taxon>
        <taxon>Hemiptera</taxon>
        <taxon>Heteroptera</taxon>
        <taxon>Panheteroptera</taxon>
        <taxon>Nepomorpha</taxon>
        <taxon>Nepidae</taxon>
        <taxon>Ranatrinae</taxon>
        <taxon>Ranatra</taxon>
    </lineage>
</organism>